<dbReference type="Pfam" id="PF06271">
    <property type="entry name" value="RDD"/>
    <property type="match status" value="1"/>
</dbReference>
<dbReference type="GO" id="GO:0005886">
    <property type="term" value="C:plasma membrane"/>
    <property type="evidence" value="ECO:0007669"/>
    <property type="project" value="UniProtKB-SubCell"/>
</dbReference>
<dbReference type="RefSeq" id="WP_114401490.1">
    <property type="nucleotide sequence ID" value="NZ_QPGB01000001.1"/>
</dbReference>
<comment type="subcellular location">
    <subcellularLocation>
        <location evidence="1">Cell membrane</location>
        <topology evidence="1">Multi-pass membrane protein</topology>
    </subcellularLocation>
</comment>
<keyword evidence="5 6" id="KW-0472">Membrane</keyword>
<dbReference type="PANTHER" id="PTHR36115">
    <property type="entry name" value="PROLINE-RICH ANTIGEN HOMOLOG-RELATED"/>
    <property type="match status" value="1"/>
</dbReference>
<protein>
    <submittedName>
        <fullName evidence="8">RDD family protein</fullName>
    </submittedName>
</protein>
<keyword evidence="9" id="KW-1185">Reference proteome</keyword>
<evidence type="ECO:0000313" key="8">
    <source>
        <dbReference type="EMBL" id="RCS59340.1"/>
    </source>
</evidence>
<proteinExistence type="predicted"/>
<feature type="transmembrane region" description="Helical" evidence="6">
    <location>
        <begin position="107"/>
        <end position="127"/>
    </location>
</feature>
<dbReference type="Proteomes" id="UP000252357">
    <property type="component" value="Unassembled WGS sequence"/>
</dbReference>
<dbReference type="InterPro" id="IPR010432">
    <property type="entry name" value="RDD"/>
</dbReference>
<organism evidence="8 9">
    <name type="scientific">Parvibium lacunae</name>
    <dbReference type="NCBI Taxonomy" id="1888893"/>
    <lineage>
        <taxon>Bacteria</taxon>
        <taxon>Pseudomonadati</taxon>
        <taxon>Pseudomonadota</taxon>
        <taxon>Betaproteobacteria</taxon>
        <taxon>Burkholderiales</taxon>
        <taxon>Alcaligenaceae</taxon>
        <taxon>Parvibium</taxon>
    </lineage>
</organism>
<gene>
    <name evidence="8" type="ORF">DU000_00950</name>
</gene>
<dbReference type="AlphaFoldDB" id="A0A368L6P0"/>
<evidence type="ECO:0000256" key="6">
    <source>
        <dbReference type="SAM" id="Phobius"/>
    </source>
</evidence>
<evidence type="ECO:0000256" key="4">
    <source>
        <dbReference type="ARBA" id="ARBA00022989"/>
    </source>
</evidence>
<dbReference type="InterPro" id="IPR051791">
    <property type="entry name" value="Pra-immunoreactive"/>
</dbReference>
<evidence type="ECO:0000259" key="7">
    <source>
        <dbReference type="Pfam" id="PF06271"/>
    </source>
</evidence>
<reference evidence="8 9" key="1">
    <citation type="journal article" date="2018" name="Int. J. Syst. Evol. Microbiol.">
        <title>Parvibium lacunae gen. nov., sp. nov., a new member of the family Alcaligenaceae isolated from a freshwater pond.</title>
        <authorList>
            <person name="Chen W.M."/>
            <person name="Xie P.B."/>
            <person name="Hsu M.Y."/>
            <person name="Sheu S.Y."/>
        </authorList>
    </citation>
    <scope>NUCLEOTIDE SEQUENCE [LARGE SCALE GENOMIC DNA]</scope>
    <source>
        <strain evidence="8 9">KMB9</strain>
    </source>
</reference>
<evidence type="ECO:0000313" key="9">
    <source>
        <dbReference type="Proteomes" id="UP000252357"/>
    </source>
</evidence>
<keyword evidence="3 6" id="KW-0812">Transmembrane</keyword>
<sequence>MPDKIVTDQPSQPEPVTVIRRLKCMVYEGLLLFGLYFAAAFLFLAITNDRDIAHSHRQPFFSLYIFLVFGVYFVYCWTRSGQTLAMKTWQLKLCNQRGGMLSLKHAVLRYVFSYAWFLPSCLIGLVLGREAAVSILISVVPSIILWSLTAKLDPARQFLHDRLARTQVILSDPRSD</sequence>
<keyword evidence="2" id="KW-1003">Cell membrane</keyword>
<feature type="transmembrane region" description="Helical" evidence="6">
    <location>
        <begin position="59"/>
        <end position="77"/>
    </location>
</feature>
<dbReference type="EMBL" id="QPGB01000001">
    <property type="protein sequence ID" value="RCS59340.1"/>
    <property type="molecule type" value="Genomic_DNA"/>
</dbReference>
<dbReference type="OrthoDB" id="5298807at2"/>
<evidence type="ECO:0000256" key="1">
    <source>
        <dbReference type="ARBA" id="ARBA00004651"/>
    </source>
</evidence>
<keyword evidence="4 6" id="KW-1133">Transmembrane helix</keyword>
<feature type="domain" description="RDD" evidence="7">
    <location>
        <begin position="17"/>
        <end position="164"/>
    </location>
</feature>
<comment type="caution">
    <text evidence="8">The sequence shown here is derived from an EMBL/GenBank/DDBJ whole genome shotgun (WGS) entry which is preliminary data.</text>
</comment>
<evidence type="ECO:0000256" key="5">
    <source>
        <dbReference type="ARBA" id="ARBA00023136"/>
    </source>
</evidence>
<evidence type="ECO:0000256" key="3">
    <source>
        <dbReference type="ARBA" id="ARBA00022692"/>
    </source>
</evidence>
<evidence type="ECO:0000256" key="2">
    <source>
        <dbReference type="ARBA" id="ARBA00022475"/>
    </source>
</evidence>
<accession>A0A368L6P0</accession>
<name>A0A368L6P0_9BURK</name>
<dbReference type="PANTHER" id="PTHR36115:SF10">
    <property type="entry name" value="RDD DOMAIN-CONTAINING PROTEIN"/>
    <property type="match status" value="1"/>
</dbReference>
<feature type="transmembrane region" description="Helical" evidence="6">
    <location>
        <begin position="29"/>
        <end position="47"/>
    </location>
</feature>
<feature type="transmembrane region" description="Helical" evidence="6">
    <location>
        <begin position="133"/>
        <end position="152"/>
    </location>
</feature>